<evidence type="ECO:0000256" key="1">
    <source>
        <dbReference type="ARBA" id="ARBA00022801"/>
    </source>
</evidence>
<keyword evidence="5" id="KW-1185">Reference proteome</keyword>
<organism evidence="4 5">
    <name type="scientific">Neisseria wadsworthii 9715</name>
    <dbReference type="NCBI Taxonomy" id="1030841"/>
    <lineage>
        <taxon>Bacteria</taxon>
        <taxon>Pseudomonadati</taxon>
        <taxon>Pseudomonadota</taxon>
        <taxon>Betaproteobacteria</taxon>
        <taxon>Neisseriales</taxon>
        <taxon>Neisseriaceae</taxon>
        <taxon>Neisseria</taxon>
    </lineage>
</organism>
<dbReference type="GO" id="GO:0008477">
    <property type="term" value="F:purine nucleosidase activity"/>
    <property type="evidence" value="ECO:0007669"/>
    <property type="project" value="TreeGrafter"/>
</dbReference>
<dbReference type="InterPro" id="IPR023186">
    <property type="entry name" value="IUNH"/>
</dbReference>
<dbReference type="GO" id="GO:0006152">
    <property type="term" value="P:purine nucleoside catabolic process"/>
    <property type="evidence" value="ECO:0007669"/>
    <property type="project" value="TreeGrafter"/>
</dbReference>
<accession>G4CRK9</accession>
<dbReference type="PANTHER" id="PTHR12304:SF4">
    <property type="entry name" value="URIDINE NUCLEOSIDASE"/>
    <property type="match status" value="1"/>
</dbReference>
<dbReference type="Gene3D" id="3.90.245.10">
    <property type="entry name" value="Ribonucleoside hydrolase-like"/>
    <property type="match status" value="1"/>
</dbReference>
<dbReference type="HOGENOM" id="CLU_036838_2_0_4"/>
<dbReference type="PATRIC" id="fig|1030841.3.peg.1711"/>
<dbReference type="InterPro" id="IPR001910">
    <property type="entry name" value="Inosine/uridine_hydrolase_dom"/>
</dbReference>
<dbReference type="Pfam" id="PF01156">
    <property type="entry name" value="IU_nuc_hydro"/>
    <property type="match status" value="1"/>
</dbReference>
<protein>
    <submittedName>
        <fullName evidence="4">Cytidine/uridine-specific hydrolase</fullName>
        <ecNumber evidence="4">3.2.-.-</ecNumber>
    </submittedName>
</protein>
<evidence type="ECO:0000313" key="4">
    <source>
        <dbReference type="EMBL" id="EGZ45160.1"/>
    </source>
</evidence>
<name>G4CRK9_9NEIS</name>
<dbReference type="STRING" id="1030841.HMPREF9370_1719"/>
<evidence type="ECO:0000259" key="3">
    <source>
        <dbReference type="Pfam" id="PF01156"/>
    </source>
</evidence>
<dbReference type="InterPro" id="IPR036452">
    <property type="entry name" value="Ribo_hydro-like"/>
</dbReference>
<proteinExistence type="predicted"/>
<dbReference type="SUPFAM" id="SSF53590">
    <property type="entry name" value="Nucleoside hydrolase"/>
    <property type="match status" value="1"/>
</dbReference>
<keyword evidence="1 4" id="KW-0378">Hydrolase</keyword>
<gene>
    <name evidence="4" type="primary">rihA</name>
    <name evidence="4" type="ORF">HMPREF9370_1719</name>
</gene>
<evidence type="ECO:0000313" key="5">
    <source>
        <dbReference type="Proteomes" id="UP000005336"/>
    </source>
</evidence>
<dbReference type="Proteomes" id="UP000005336">
    <property type="component" value="Unassembled WGS sequence"/>
</dbReference>
<reference evidence="4 5" key="1">
    <citation type="submission" date="2011-06" db="EMBL/GenBank/DDBJ databases">
        <authorList>
            <person name="Muzny D."/>
            <person name="Qin X."/>
            <person name="Deng J."/>
            <person name="Jiang H."/>
            <person name="Liu Y."/>
            <person name="Qu J."/>
            <person name="Song X.-Z."/>
            <person name="Zhang L."/>
            <person name="Thornton R."/>
            <person name="Coyle M."/>
            <person name="Francisco L."/>
            <person name="Jackson L."/>
            <person name="Javaid M."/>
            <person name="Korchina V."/>
            <person name="Kovar C."/>
            <person name="Mata R."/>
            <person name="Mathew T."/>
            <person name="Ngo R."/>
            <person name="Nguyen L."/>
            <person name="Nguyen N."/>
            <person name="Okwuonu G."/>
            <person name="Ongeri F."/>
            <person name="Pham C."/>
            <person name="Simmons D."/>
            <person name="Wilczek-Boney K."/>
            <person name="Hale W."/>
            <person name="Jakkamsetti A."/>
            <person name="Pham P."/>
            <person name="Ruth R."/>
            <person name="San Lucas F."/>
            <person name="Warren J."/>
            <person name="Zhang J."/>
            <person name="Zhao Z."/>
            <person name="Zhou C."/>
            <person name="Zhu D."/>
            <person name="Lee S."/>
            <person name="Bess C."/>
            <person name="Blankenburg K."/>
            <person name="Forbes L."/>
            <person name="Fu Q."/>
            <person name="Gubbala S."/>
            <person name="Hirani K."/>
            <person name="Jayaseelan J.C."/>
            <person name="Lara F."/>
            <person name="Munidasa M."/>
            <person name="Palculict T."/>
            <person name="Patil S."/>
            <person name="Pu L.-L."/>
            <person name="Saada N."/>
            <person name="Tang L."/>
            <person name="Weissenberger G."/>
            <person name="Zhu Y."/>
            <person name="Hemphill L."/>
            <person name="Shang Y."/>
            <person name="Youmans B."/>
            <person name="Ayvaz T."/>
            <person name="Ross M."/>
            <person name="Santibanez J."/>
            <person name="Aqrawi P."/>
            <person name="Gross S."/>
            <person name="Joshi V."/>
            <person name="Fowler G."/>
            <person name="Nazareth L."/>
            <person name="Reid J."/>
            <person name="Worley K."/>
            <person name="Petrosino J."/>
            <person name="Highlander S."/>
            <person name="Gibbs R."/>
        </authorList>
    </citation>
    <scope>NUCLEOTIDE SEQUENCE [LARGE SCALE GENOMIC DNA]</scope>
    <source>
        <strain evidence="4 5">9715</strain>
    </source>
</reference>
<dbReference type="EC" id="3.2.-.-" evidence="4"/>
<dbReference type="EMBL" id="AGAZ01000061">
    <property type="protein sequence ID" value="EGZ45160.1"/>
    <property type="molecule type" value="Genomic_DNA"/>
</dbReference>
<comment type="caution">
    <text evidence="4">The sequence shown here is derived from an EMBL/GenBank/DDBJ whole genome shotgun (WGS) entry which is preliminary data.</text>
</comment>
<dbReference type="GO" id="GO:0005829">
    <property type="term" value="C:cytosol"/>
    <property type="evidence" value="ECO:0007669"/>
    <property type="project" value="TreeGrafter"/>
</dbReference>
<evidence type="ECO:0000256" key="2">
    <source>
        <dbReference type="ARBA" id="ARBA00023295"/>
    </source>
</evidence>
<keyword evidence="2 4" id="KW-0326">Glycosidase</keyword>
<dbReference type="CDD" id="cd02651">
    <property type="entry name" value="nuc_hydro_IU_UC_XIUA"/>
    <property type="match status" value="1"/>
</dbReference>
<dbReference type="PANTHER" id="PTHR12304">
    <property type="entry name" value="INOSINE-URIDINE PREFERRING NUCLEOSIDE HYDROLASE"/>
    <property type="match status" value="1"/>
</dbReference>
<dbReference type="AlphaFoldDB" id="G4CRK9"/>
<feature type="domain" description="Inosine/uridine-preferring nucleoside hydrolase" evidence="3">
    <location>
        <begin position="9"/>
        <end position="309"/>
    </location>
</feature>
<sequence>MNMSEKIRLIIDTDPGQDDAAAILMAHGLAKRGLIDFMSITVVAGNVGIRYTSENARIICDWAGKENFPVYSGVAKPLLRNLVTAEEVHGKTGLDGVERHSPRCPLQEQHAVNYLIDTLRAAEDNSIVICPIGPLTNIAQVLTLAPDCARAIKRIVLMGGNYFEAGNITPAAEFNFYCDPHAAQIVLQSGVPTTILPLDVTHKACITTPRMDVLRQQNNKNGPRLAGILQSYERYDIQKFGTEGGPLHDPCAITCAVFPELFQGRECYVQVETSSELTMGACVVDWWNSTGKPANAYWVTEVDADRMFEEMALSIGQLP</sequence>